<accession>A0A1M5JPB3</accession>
<protein>
    <submittedName>
        <fullName evidence="1">Endonuclease/Exonuclease/phosphatase family protein</fullName>
    </submittedName>
</protein>
<keyword evidence="1" id="KW-0378">Hydrolase</keyword>
<keyword evidence="2" id="KW-1185">Reference proteome</keyword>
<dbReference type="Gene3D" id="3.60.10.10">
    <property type="entry name" value="Endonuclease/exonuclease/phosphatase"/>
    <property type="match status" value="1"/>
</dbReference>
<keyword evidence="1" id="KW-0255">Endonuclease</keyword>
<sequence>MRIGTWNVNRVYRDSERAPGIKAWLTGQQVDLWLLTEIHGDWHARGDGLTVSPKRSWGAERQRWAAIETSLTVTKLAPSLGPQHPGEEGLAMARVRCDDANVLVACSVLPLEGSGENWVGLPEGRLKQFRFVLRHHIDRINSERRAGEAVIWGGDFTQELKAPYSGGTPDGAEALRSAFEELDLRPLTESVERLKSDHPAIDHLAVSPELATGPAETHRPPWSDGKYLSDHAAYTAEIACPGRSVIR</sequence>
<evidence type="ECO:0000313" key="1">
    <source>
        <dbReference type="EMBL" id="SHG42109.1"/>
    </source>
</evidence>
<dbReference type="Proteomes" id="UP000184471">
    <property type="component" value="Unassembled WGS sequence"/>
</dbReference>
<gene>
    <name evidence="1" type="ORF">SAMN05444351_2582</name>
</gene>
<reference evidence="1 2" key="1">
    <citation type="submission" date="2016-11" db="EMBL/GenBank/DDBJ databases">
        <authorList>
            <person name="Jaros S."/>
            <person name="Januszkiewicz K."/>
            <person name="Wedrychowicz H."/>
        </authorList>
    </citation>
    <scope>NUCLEOTIDE SEQUENCE [LARGE SCALE GENOMIC DNA]</scope>
    <source>
        <strain evidence="1 2">DSM 45408</strain>
    </source>
</reference>
<dbReference type="OrthoDB" id="3775134at2"/>
<keyword evidence="1" id="KW-0269">Exonuclease</keyword>
<dbReference type="RefSeq" id="WP_073420452.1">
    <property type="nucleotide sequence ID" value="NZ_FQVX01000002.1"/>
</dbReference>
<evidence type="ECO:0000313" key="2">
    <source>
        <dbReference type="Proteomes" id="UP000184471"/>
    </source>
</evidence>
<dbReference type="AlphaFoldDB" id="A0A1M5JPB3"/>
<proteinExistence type="predicted"/>
<dbReference type="STRING" id="1070870.SAMN05444351_2582"/>
<dbReference type="EMBL" id="FQVX01000002">
    <property type="protein sequence ID" value="SHG42109.1"/>
    <property type="molecule type" value="Genomic_DNA"/>
</dbReference>
<dbReference type="GO" id="GO:0004527">
    <property type="term" value="F:exonuclease activity"/>
    <property type="evidence" value="ECO:0007669"/>
    <property type="project" value="UniProtKB-KW"/>
</dbReference>
<keyword evidence="1" id="KW-0540">Nuclease</keyword>
<name>A0A1M5JPB3_9ACTN</name>
<dbReference type="GO" id="GO:0004519">
    <property type="term" value="F:endonuclease activity"/>
    <property type="evidence" value="ECO:0007669"/>
    <property type="project" value="UniProtKB-KW"/>
</dbReference>
<organism evidence="1 2">
    <name type="scientific">Geodermatophilus nigrescens</name>
    <dbReference type="NCBI Taxonomy" id="1070870"/>
    <lineage>
        <taxon>Bacteria</taxon>
        <taxon>Bacillati</taxon>
        <taxon>Actinomycetota</taxon>
        <taxon>Actinomycetes</taxon>
        <taxon>Geodermatophilales</taxon>
        <taxon>Geodermatophilaceae</taxon>
        <taxon>Geodermatophilus</taxon>
    </lineage>
</organism>
<dbReference type="InterPro" id="IPR036691">
    <property type="entry name" value="Endo/exonu/phosph_ase_sf"/>
</dbReference>
<dbReference type="SUPFAM" id="SSF56219">
    <property type="entry name" value="DNase I-like"/>
    <property type="match status" value="1"/>
</dbReference>